<evidence type="ECO:0000313" key="2">
    <source>
        <dbReference type="Proteomes" id="UP001066276"/>
    </source>
</evidence>
<sequence>MLLVPSDYEPLGSSARDALAVNGLLTETAGLGPFKRLVLERVRPRGKFFRLRRGSEPTIHFSLSRLQGAAGGSLAAPQEGYNPHEHRTIPHARVSRGGLKALLNKNRAVGRLQVGGNLDGRSTACVGAGPLLPCAALHRKQALPSPQEPLRGS</sequence>
<organism evidence="1 2">
    <name type="scientific">Pleurodeles waltl</name>
    <name type="common">Iberian ribbed newt</name>
    <dbReference type="NCBI Taxonomy" id="8319"/>
    <lineage>
        <taxon>Eukaryota</taxon>
        <taxon>Metazoa</taxon>
        <taxon>Chordata</taxon>
        <taxon>Craniata</taxon>
        <taxon>Vertebrata</taxon>
        <taxon>Euteleostomi</taxon>
        <taxon>Amphibia</taxon>
        <taxon>Batrachia</taxon>
        <taxon>Caudata</taxon>
        <taxon>Salamandroidea</taxon>
        <taxon>Salamandridae</taxon>
        <taxon>Pleurodelinae</taxon>
        <taxon>Pleurodeles</taxon>
    </lineage>
</organism>
<protein>
    <submittedName>
        <fullName evidence="1">Uncharacterized protein</fullName>
    </submittedName>
</protein>
<evidence type="ECO:0000313" key="1">
    <source>
        <dbReference type="EMBL" id="KAJ1167968.1"/>
    </source>
</evidence>
<comment type="caution">
    <text evidence="1">The sequence shown here is derived from an EMBL/GenBank/DDBJ whole genome shotgun (WGS) entry which is preliminary data.</text>
</comment>
<gene>
    <name evidence="1" type="ORF">NDU88_008353</name>
</gene>
<keyword evidence="2" id="KW-1185">Reference proteome</keyword>
<dbReference type="EMBL" id="JANPWB010000008">
    <property type="protein sequence ID" value="KAJ1167968.1"/>
    <property type="molecule type" value="Genomic_DNA"/>
</dbReference>
<reference evidence="1" key="1">
    <citation type="journal article" date="2022" name="bioRxiv">
        <title>Sequencing and chromosome-scale assembly of the giantPleurodeles waltlgenome.</title>
        <authorList>
            <person name="Brown T."/>
            <person name="Elewa A."/>
            <person name="Iarovenko S."/>
            <person name="Subramanian E."/>
            <person name="Araus A.J."/>
            <person name="Petzold A."/>
            <person name="Susuki M."/>
            <person name="Suzuki K.-i.T."/>
            <person name="Hayashi T."/>
            <person name="Toyoda A."/>
            <person name="Oliveira C."/>
            <person name="Osipova E."/>
            <person name="Leigh N.D."/>
            <person name="Simon A."/>
            <person name="Yun M.H."/>
        </authorList>
    </citation>
    <scope>NUCLEOTIDE SEQUENCE</scope>
    <source>
        <strain evidence="1">20211129_DDA</strain>
        <tissue evidence="1">Liver</tissue>
    </source>
</reference>
<dbReference type="Proteomes" id="UP001066276">
    <property type="component" value="Chromosome 4_2"/>
</dbReference>
<dbReference type="AlphaFoldDB" id="A0AAV7SV01"/>
<name>A0AAV7SV01_PLEWA</name>
<accession>A0AAV7SV01</accession>
<proteinExistence type="predicted"/>